<dbReference type="Proteomes" id="UP000242313">
    <property type="component" value="Unassembled WGS sequence"/>
</dbReference>
<accession>A0A2A3MH95</accession>
<comment type="caution">
    <text evidence="2">The sequence shown here is derived from an EMBL/GenBank/DDBJ whole genome shotgun (WGS) entry which is preliminary data.</text>
</comment>
<dbReference type="EMBL" id="NTMR01000014">
    <property type="protein sequence ID" value="PBK03924.1"/>
    <property type="molecule type" value="Genomic_DNA"/>
</dbReference>
<gene>
    <name evidence="2" type="ORF">CNQ84_12030</name>
</gene>
<dbReference type="InterPro" id="IPR014729">
    <property type="entry name" value="Rossmann-like_a/b/a_fold"/>
</dbReference>
<evidence type="ECO:0000313" key="2">
    <source>
        <dbReference type="EMBL" id="PBK03924.1"/>
    </source>
</evidence>
<feature type="domain" description="NadR/Ttd14 AAA" evidence="1">
    <location>
        <begin position="172"/>
        <end position="330"/>
    </location>
</feature>
<dbReference type="InterPro" id="IPR027417">
    <property type="entry name" value="P-loop_NTPase"/>
</dbReference>
<protein>
    <submittedName>
        <fullName evidence="2">ATPase</fullName>
    </submittedName>
</protein>
<keyword evidence="3" id="KW-1185">Reference proteome</keyword>
<dbReference type="Gene3D" id="3.40.50.300">
    <property type="entry name" value="P-loop containing nucleotide triphosphate hydrolases"/>
    <property type="match status" value="1"/>
</dbReference>
<dbReference type="RefSeq" id="WP_096005110.1">
    <property type="nucleotide sequence ID" value="NZ_NTMR01000014.1"/>
</dbReference>
<dbReference type="Gene3D" id="3.40.50.620">
    <property type="entry name" value="HUPs"/>
    <property type="match status" value="1"/>
</dbReference>
<dbReference type="Pfam" id="PF13521">
    <property type="entry name" value="AAA_28"/>
    <property type="match status" value="1"/>
</dbReference>
<organism evidence="2 3">
    <name type="scientific">Pseudomonas abyssi</name>
    <dbReference type="NCBI Taxonomy" id="170540"/>
    <lineage>
        <taxon>Bacteria</taxon>
        <taxon>Pseudomonadati</taxon>
        <taxon>Pseudomonadota</taxon>
        <taxon>Gammaproteobacteria</taxon>
        <taxon>Pseudomonadales</taxon>
        <taxon>Pseudomonadaceae</taxon>
        <taxon>Pseudomonas</taxon>
    </lineage>
</organism>
<sequence>MSKHYRTGLVVGKFSPLHSGHRYLIDTATAACEQVLILSYSRPEFAGCTSALRQQWLNDGWPQHQCVVVDAAQACRLGLAMPDNNASDLQQRQFCAELIDRTLGQPIDAVFSSEDYGQGFADHLAQHWQRPVVSVLVDRDRIRHPISGTALRAAPSADWQTADVLAAQRCRRIALIGAESTGKTSLGQWLAEQRGWPWVAEFGRQHWEDCGGVLSSGDLLTIARTQVDLENEAVALAIREGHSAVICDTTPLTTLIYHQLMFPEPPPPELIALAERPYHQLWLCAADFPLVQDGTRSPEAFRQEQQALYESELTNRQLCALTLHGSLEQRRAHLLRNVPAA</sequence>
<name>A0A2A3MH95_9PSED</name>
<reference evidence="2 3" key="1">
    <citation type="submission" date="2017-09" db="EMBL/GenBank/DDBJ databases">
        <title>Pseudomonas abyssi sp. nov. isolated from Abyssopelagic Water.</title>
        <authorList>
            <person name="Wei Y."/>
        </authorList>
    </citation>
    <scope>NUCLEOTIDE SEQUENCE [LARGE SCALE GENOMIC DNA]</scope>
    <source>
        <strain evidence="2 3">MT5</strain>
    </source>
</reference>
<evidence type="ECO:0000259" key="1">
    <source>
        <dbReference type="Pfam" id="PF13521"/>
    </source>
</evidence>
<dbReference type="SUPFAM" id="SSF52374">
    <property type="entry name" value="Nucleotidylyl transferase"/>
    <property type="match status" value="1"/>
</dbReference>
<dbReference type="InterPro" id="IPR038727">
    <property type="entry name" value="NadR/Ttd14_AAA_dom"/>
</dbReference>
<evidence type="ECO:0000313" key="3">
    <source>
        <dbReference type="Proteomes" id="UP000242313"/>
    </source>
</evidence>
<dbReference type="InterPro" id="IPR052735">
    <property type="entry name" value="NAD_biosynth-regulator"/>
</dbReference>
<dbReference type="PANTHER" id="PTHR37512:SF1">
    <property type="entry name" value="NADR_TTD14 AAA DOMAIN-CONTAINING PROTEIN"/>
    <property type="match status" value="1"/>
</dbReference>
<dbReference type="AlphaFoldDB" id="A0A2A3MH95"/>
<dbReference type="SUPFAM" id="SSF52540">
    <property type="entry name" value="P-loop containing nucleoside triphosphate hydrolases"/>
    <property type="match status" value="1"/>
</dbReference>
<proteinExistence type="predicted"/>
<dbReference type="PANTHER" id="PTHR37512">
    <property type="entry name" value="TRIFUNCTIONAL NAD BIOSYNTHESIS/REGULATOR PROTEIN NADR"/>
    <property type="match status" value="1"/>
</dbReference>